<comment type="caution">
    <text evidence="1">The sequence shown here is derived from an EMBL/GenBank/DDBJ whole genome shotgun (WGS) entry which is preliminary data.</text>
</comment>
<dbReference type="RefSeq" id="WP_113806321.1">
    <property type="nucleotide sequence ID" value="NZ_QOCW01000011.1"/>
</dbReference>
<dbReference type="Gene3D" id="3.30.470.20">
    <property type="entry name" value="ATP-grasp fold, B domain"/>
    <property type="match status" value="1"/>
</dbReference>
<evidence type="ECO:0000313" key="1">
    <source>
        <dbReference type="EMBL" id="RBW69349.1"/>
    </source>
</evidence>
<gene>
    <name evidence="1" type="ORF">DS031_11985</name>
</gene>
<dbReference type="SUPFAM" id="SSF56059">
    <property type="entry name" value="Glutathione synthetase ATP-binding domain-like"/>
    <property type="match status" value="1"/>
</dbReference>
<dbReference type="EMBL" id="QOCW01000011">
    <property type="protein sequence ID" value="RBW69349.1"/>
    <property type="molecule type" value="Genomic_DNA"/>
</dbReference>
<dbReference type="AlphaFoldDB" id="A0A366XX51"/>
<dbReference type="Proteomes" id="UP000253314">
    <property type="component" value="Unassembled WGS sequence"/>
</dbReference>
<dbReference type="InterPro" id="IPR026838">
    <property type="entry name" value="YheC/D"/>
</dbReference>
<dbReference type="OrthoDB" id="7869153at2"/>
<reference evidence="1 2" key="1">
    <citation type="submission" date="2018-07" db="EMBL/GenBank/DDBJ databases">
        <title>Lottiidibacillus patelloidae gen. nov., sp. nov., isolated from the intestinal tract of a marine limpet and the reclassification of B. taeanensis BH030017T, B. algicola KMM 3737T and B. hwajinpoensis SW-72T as genus Lottiidibacillus.</title>
        <authorList>
            <person name="Liu R."/>
            <person name="Huang Z."/>
        </authorList>
    </citation>
    <scope>NUCLEOTIDE SEQUENCE [LARGE SCALE GENOMIC DNA]</scope>
    <source>
        <strain evidence="1 2">BH030017</strain>
    </source>
</reference>
<keyword evidence="2" id="KW-1185">Reference proteome</keyword>
<protein>
    <submittedName>
        <fullName evidence="1">YheC/YheD family protein</fullName>
    </submittedName>
</protein>
<dbReference type="Pfam" id="PF14398">
    <property type="entry name" value="ATPgrasp_YheCD"/>
    <property type="match status" value="1"/>
</dbReference>
<evidence type="ECO:0000313" key="2">
    <source>
        <dbReference type="Proteomes" id="UP000253314"/>
    </source>
</evidence>
<sequence>MSTIKVHIQPLSDEAFQHPYHIRLPLKLWQQWNLRPREYRIKCGFQERAIDCLPSKSKEMVEISCTLANELHLPNETLALHLTFDHTTNHFEIGPIIAVLTTMKTDLDEPFGTLTSFYQEMARCCMKEHILFYLFSLKHVNNEFIYGYRWQHHKWGASQLPIPHAIYNRIHSRKLESSSSVQAFFQNCEEKEIPYFNNRFLNKWEVHQALLMYEELTPYLPESLLYEKIGDLENMMKKYNSIFAKPINGSLGKRILRIQKNNGCYSVDYSSNGHEFPNEFQSLHSLKNALSQIIKKRHFLLQQGIPLLHFRKRPVDFRILCNKNQLGEWKVTSGVARVSQEQKFVSNIAQGGEIYSINEVLSEKFNDQTVKSIKRLLLELALEISKRIDQEMTGSFGEFGIDLTIDESGQPWLLEVNSKPSKTTNDDQSMTIRPSAKAVINFAKFLSQFS</sequence>
<proteinExistence type="predicted"/>
<accession>A0A366XX51</accession>
<organism evidence="1 2">
    <name type="scientific">Bacillus taeanensis</name>
    <dbReference type="NCBI Taxonomy" id="273032"/>
    <lineage>
        <taxon>Bacteria</taxon>
        <taxon>Bacillati</taxon>
        <taxon>Bacillota</taxon>
        <taxon>Bacilli</taxon>
        <taxon>Bacillales</taxon>
        <taxon>Bacillaceae</taxon>
        <taxon>Bacillus</taxon>
    </lineage>
</organism>
<name>A0A366XX51_9BACI</name>